<comment type="caution">
    <text evidence="3">The sequence shown here is derived from an EMBL/GenBank/DDBJ whole genome shotgun (WGS) entry which is preliminary data.</text>
</comment>
<evidence type="ECO:0000313" key="3">
    <source>
        <dbReference type="EMBL" id="MDI6447967.1"/>
    </source>
</evidence>
<keyword evidence="4" id="KW-1185">Reference proteome</keyword>
<gene>
    <name evidence="3" type="ORF">QJ522_02830</name>
</gene>
<name>A0AAW6TQN8_9BACT</name>
<protein>
    <recommendedName>
        <fullName evidence="5">Colicin V production protein</fullName>
    </recommendedName>
</protein>
<proteinExistence type="predicted"/>
<feature type="transmembrane region" description="Helical" evidence="2">
    <location>
        <begin position="6"/>
        <end position="23"/>
    </location>
</feature>
<evidence type="ECO:0008006" key="5">
    <source>
        <dbReference type="Google" id="ProtNLM"/>
    </source>
</evidence>
<evidence type="ECO:0000313" key="4">
    <source>
        <dbReference type="Proteomes" id="UP001431776"/>
    </source>
</evidence>
<sequence>MASLVMLAIIVGCAVLLYLKGTLTQGITLVFNAILASFVALTFYEALAVMLTKYASGMAVWAQMICLLLLFVLTLAALQTIALQIGKEKVDLGLWPERVGRVVCGVILGYVITGQLFVALATAPLPSGYPYARFAERNPDPTRPSKPLLSPDGFVTGLFGAVSKGSFAPLGTPKSFAVLHADYLDQIHLNRIRGSRDVSIWTSTEALSVPSRGGVWEASSALRDAEGKPLPARPGETLMLVRVGIKKSALNDAGKFTLSQLRLVCVPKGSGEHPLAGQGHAVHPIGYVGRGGRLEQKGLTEIITIQSADVPDNVKEIDFAFYVPTNLAPTLVQFKQNNVARVSGPVAGEDAPEAMSFEGPTPPPGSNNRIPDGNAAPDDEGR</sequence>
<organism evidence="3 4">
    <name type="scientific">Anaerobaca lacustris</name>
    <dbReference type="NCBI Taxonomy" id="3044600"/>
    <lineage>
        <taxon>Bacteria</taxon>
        <taxon>Pseudomonadati</taxon>
        <taxon>Planctomycetota</taxon>
        <taxon>Phycisphaerae</taxon>
        <taxon>Sedimentisphaerales</taxon>
        <taxon>Anaerobacaceae</taxon>
        <taxon>Anaerobaca</taxon>
    </lineage>
</organism>
<keyword evidence="2" id="KW-1133">Transmembrane helix</keyword>
<feature type="transmembrane region" description="Helical" evidence="2">
    <location>
        <begin position="99"/>
        <end position="121"/>
    </location>
</feature>
<dbReference type="RefSeq" id="WP_349243378.1">
    <property type="nucleotide sequence ID" value="NZ_JASCXX010000002.1"/>
</dbReference>
<accession>A0AAW6TQN8</accession>
<dbReference type="EMBL" id="JASCXX010000002">
    <property type="protein sequence ID" value="MDI6447967.1"/>
    <property type="molecule type" value="Genomic_DNA"/>
</dbReference>
<reference evidence="3" key="1">
    <citation type="submission" date="2023-05" db="EMBL/GenBank/DDBJ databases">
        <title>Anaerotaeda fermentans gen. nov., sp. nov., a novel anaerobic planctomycete of the new family within the order Sedimentisphaerales isolated from Taman Peninsula, Russia.</title>
        <authorList>
            <person name="Khomyakova M.A."/>
            <person name="Merkel A.Y."/>
            <person name="Slobodkin A.I."/>
        </authorList>
    </citation>
    <scope>NUCLEOTIDE SEQUENCE</scope>
    <source>
        <strain evidence="3">M17dextr</strain>
    </source>
</reference>
<feature type="transmembrane region" description="Helical" evidence="2">
    <location>
        <begin position="58"/>
        <end position="78"/>
    </location>
</feature>
<feature type="transmembrane region" description="Helical" evidence="2">
    <location>
        <begin position="30"/>
        <end position="52"/>
    </location>
</feature>
<evidence type="ECO:0000256" key="2">
    <source>
        <dbReference type="SAM" id="Phobius"/>
    </source>
</evidence>
<keyword evidence="2" id="KW-0812">Transmembrane</keyword>
<evidence type="ECO:0000256" key="1">
    <source>
        <dbReference type="SAM" id="MobiDB-lite"/>
    </source>
</evidence>
<dbReference type="AlphaFoldDB" id="A0AAW6TQN8"/>
<feature type="region of interest" description="Disordered" evidence="1">
    <location>
        <begin position="345"/>
        <end position="382"/>
    </location>
</feature>
<dbReference type="Proteomes" id="UP001431776">
    <property type="component" value="Unassembled WGS sequence"/>
</dbReference>
<keyword evidence="2" id="KW-0472">Membrane</keyword>